<feature type="region of interest" description="Disordered" evidence="2">
    <location>
        <begin position="20"/>
        <end position="73"/>
    </location>
</feature>
<evidence type="ECO:0000256" key="2">
    <source>
        <dbReference type="SAM" id="MobiDB-lite"/>
    </source>
</evidence>
<feature type="compositionally biased region" description="Polar residues" evidence="2">
    <location>
        <begin position="33"/>
        <end position="43"/>
    </location>
</feature>
<feature type="coiled-coil region" evidence="1">
    <location>
        <begin position="189"/>
        <end position="238"/>
    </location>
</feature>
<proteinExistence type="predicted"/>
<accession>A0A7S1W4J0</accession>
<evidence type="ECO:0000256" key="1">
    <source>
        <dbReference type="SAM" id="Coils"/>
    </source>
</evidence>
<organism evidence="3">
    <name type="scientific">Neobodo designis</name>
    <name type="common">Flagellated protozoan</name>
    <name type="synonym">Bodo designis</name>
    <dbReference type="NCBI Taxonomy" id="312471"/>
    <lineage>
        <taxon>Eukaryota</taxon>
        <taxon>Discoba</taxon>
        <taxon>Euglenozoa</taxon>
        <taxon>Kinetoplastea</taxon>
        <taxon>Metakinetoplastina</taxon>
        <taxon>Neobodonida</taxon>
        <taxon>Neobodo</taxon>
    </lineage>
</organism>
<protein>
    <submittedName>
        <fullName evidence="3">Uncharacterized protein</fullName>
    </submittedName>
</protein>
<reference evidence="3" key="1">
    <citation type="submission" date="2021-01" db="EMBL/GenBank/DDBJ databases">
        <authorList>
            <person name="Corre E."/>
            <person name="Pelletier E."/>
            <person name="Niang G."/>
            <person name="Scheremetjew M."/>
            <person name="Finn R."/>
            <person name="Kale V."/>
            <person name="Holt S."/>
            <person name="Cochrane G."/>
            <person name="Meng A."/>
            <person name="Brown T."/>
            <person name="Cohen L."/>
        </authorList>
    </citation>
    <scope>NUCLEOTIDE SEQUENCE</scope>
    <source>
        <strain evidence="3">CCAP 1951/1</strain>
    </source>
</reference>
<keyword evidence="1" id="KW-0175">Coiled coil</keyword>
<dbReference type="AlphaFoldDB" id="A0A7S1W4J0"/>
<name>A0A7S1W4J0_NEODS</name>
<feature type="region of interest" description="Disordered" evidence="2">
    <location>
        <begin position="257"/>
        <end position="309"/>
    </location>
</feature>
<evidence type="ECO:0000313" key="3">
    <source>
        <dbReference type="EMBL" id="CAD9148633.1"/>
    </source>
</evidence>
<sequence>MSVAPFDAEAELRIAQLVHRGSAMHSRARTRSRTPTGTVQPRANPTPVARRSARPQLPAVPTDTSKRHGASVSSMPARHQVQASHAPVVASEPPIAVGGVPASENVAAAMYRQERDDRLYVERLFVLREEHHARTHLTSSETHARECISAMCGFESQLQRLAAEHSAEQAALQFRLEDSTHVARMRRQLKDGIERVEAERAAIAELQREIAGAERARREAVEAERAEWAEEKVTLLRRIDALAETVQRLRSTGTAPLDVWRTPSPEHSGTADAVVPTTYRAPEDPPKGRSSSVPSERRAEHEVVRETTPRGVQDRRFAGEISGASRPPVPRANLDTTDVDKSLSATSPPLKISHADGLMPAHTAMERTRMLLARVARVLHQEQESSLHN</sequence>
<dbReference type="EMBL" id="HBGF01047258">
    <property type="protein sequence ID" value="CAD9148633.1"/>
    <property type="molecule type" value="Transcribed_RNA"/>
</dbReference>
<gene>
    <name evidence="3" type="ORF">NDES1114_LOCUS31580</name>
</gene>
<feature type="compositionally biased region" description="Basic and acidic residues" evidence="2">
    <location>
        <begin position="295"/>
        <end position="309"/>
    </location>
</feature>